<feature type="transmembrane region" description="Helical" evidence="12">
    <location>
        <begin position="31"/>
        <end position="48"/>
    </location>
</feature>
<keyword evidence="8 12" id="KW-0862">Zinc</keyword>
<evidence type="ECO:0000256" key="6">
    <source>
        <dbReference type="ARBA" id="ARBA00022723"/>
    </source>
</evidence>
<sequence length="291" mass="31430">MYNTLKTFILLAALTALFVICGQLLGGKTGAIIALILAGAMNFFAYWYSDKLVLKMTGAREVSPAEAPELHNMVAKLAAQAGIPKPRVFIMDTETPNAFATGRNPEKGVVAVTRGIMQILNRDELEGVLAHEIAHIKNRDILISSIAAVIAGAIAYLADMASWSLLFGGLSGDDEEDHGVLGYVGIFLMIFLAPLAAMIIQMAVSRSREYLADATGAKICRCPLSLARALEKLEAWNRQVPMQVNPAQAQMFIVNPLSGGSFYKLFSTHPPIQDRIAKLVEMARREGLAAA</sequence>
<evidence type="ECO:0000313" key="14">
    <source>
        <dbReference type="EMBL" id="OAG28019.1"/>
    </source>
</evidence>
<feature type="binding site" evidence="12">
    <location>
        <position position="209"/>
    </location>
    <ligand>
        <name>Zn(2+)</name>
        <dbReference type="ChEBI" id="CHEBI:29105"/>
        <note>catalytic</note>
    </ligand>
</feature>
<dbReference type="RefSeq" id="WP_068541511.1">
    <property type="nucleotide sequence ID" value="NZ_LSFI01000015.1"/>
</dbReference>
<evidence type="ECO:0000256" key="2">
    <source>
        <dbReference type="ARBA" id="ARBA00009779"/>
    </source>
</evidence>
<feature type="binding site" evidence="12">
    <location>
        <position position="135"/>
    </location>
    <ligand>
        <name>Zn(2+)</name>
        <dbReference type="ChEBI" id="CHEBI:29105"/>
        <note>catalytic</note>
    </ligand>
</feature>
<dbReference type="InterPro" id="IPR022919">
    <property type="entry name" value="Pept_M48_protease_HtpX"/>
</dbReference>
<dbReference type="STRING" id="1795632.TH606_04065"/>
<dbReference type="GO" id="GO:0008270">
    <property type="term" value="F:zinc ion binding"/>
    <property type="evidence" value="ECO:0007669"/>
    <property type="project" value="UniProtKB-UniRule"/>
</dbReference>
<evidence type="ECO:0000256" key="8">
    <source>
        <dbReference type="ARBA" id="ARBA00022833"/>
    </source>
</evidence>
<protein>
    <recommendedName>
        <fullName evidence="12">Protease HtpX homolog</fullName>
        <ecNumber evidence="12">3.4.24.-</ecNumber>
    </recommendedName>
</protein>
<evidence type="ECO:0000256" key="3">
    <source>
        <dbReference type="ARBA" id="ARBA00022475"/>
    </source>
</evidence>
<evidence type="ECO:0000256" key="9">
    <source>
        <dbReference type="ARBA" id="ARBA00022989"/>
    </source>
</evidence>
<feature type="domain" description="Peptidase M48" evidence="13">
    <location>
        <begin position="64"/>
        <end position="282"/>
    </location>
</feature>
<dbReference type="InterPro" id="IPR050083">
    <property type="entry name" value="HtpX_protease"/>
</dbReference>
<feature type="transmembrane region" description="Helical" evidence="12">
    <location>
        <begin position="7"/>
        <end position="25"/>
    </location>
</feature>
<dbReference type="Gene3D" id="3.30.2010.10">
    <property type="entry name" value="Metalloproteases ('zincins'), catalytic domain"/>
    <property type="match status" value="1"/>
</dbReference>
<reference evidence="14 15" key="1">
    <citation type="submission" date="2016-02" db="EMBL/GenBank/DDBJ databases">
        <title>Draft genome sequence of Thermodesulfatator sp. S606.</title>
        <authorList>
            <person name="Lai Q."/>
            <person name="Cao J."/>
            <person name="Dupont S."/>
            <person name="Shao Z."/>
            <person name="Jebbar M."/>
            <person name="Alain K."/>
        </authorList>
    </citation>
    <scope>NUCLEOTIDE SEQUENCE [LARGE SCALE GENOMIC DNA]</scope>
    <source>
        <strain evidence="14 15">S606</strain>
    </source>
</reference>
<evidence type="ECO:0000256" key="5">
    <source>
        <dbReference type="ARBA" id="ARBA00022692"/>
    </source>
</evidence>
<evidence type="ECO:0000256" key="7">
    <source>
        <dbReference type="ARBA" id="ARBA00022801"/>
    </source>
</evidence>
<keyword evidence="15" id="KW-1185">Reference proteome</keyword>
<evidence type="ECO:0000256" key="10">
    <source>
        <dbReference type="ARBA" id="ARBA00023049"/>
    </source>
</evidence>
<comment type="caution">
    <text evidence="14">The sequence shown here is derived from an EMBL/GenBank/DDBJ whole genome shotgun (WGS) entry which is preliminary data.</text>
</comment>
<evidence type="ECO:0000256" key="4">
    <source>
        <dbReference type="ARBA" id="ARBA00022670"/>
    </source>
</evidence>
<keyword evidence="11 12" id="KW-0472">Membrane</keyword>
<organism evidence="14 15">
    <name type="scientific">Thermodesulfatator autotrophicus</name>
    <dbReference type="NCBI Taxonomy" id="1795632"/>
    <lineage>
        <taxon>Bacteria</taxon>
        <taxon>Pseudomonadati</taxon>
        <taxon>Thermodesulfobacteriota</taxon>
        <taxon>Thermodesulfobacteria</taxon>
        <taxon>Thermodesulfobacteriales</taxon>
        <taxon>Thermodesulfatatoraceae</taxon>
        <taxon>Thermodesulfatator</taxon>
    </lineage>
</organism>
<accession>A0A177EAH9</accession>
<dbReference type="GO" id="GO:0005886">
    <property type="term" value="C:plasma membrane"/>
    <property type="evidence" value="ECO:0007669"/>
    <property type="project" value="UniProtKB-SubCell"/>
</dbReference>
<keyword evidence="4 12" id="KW-0645">Protease</keyword>
<evidence type="ECO:0000256" key="1">
    <source>
        <dbReference type="ARBA" id="ARBA00004651"/>
    </source>
</evidence>
<proteinExistence type="inferred from homology"/>
<dbReference type="Proteomes" id="UP000076964">
    <property type="component" value="Unassembled WGS sequence"/>
</dbReference>
<dbReference type="PANTHER" id="PTHR43221">
    <property type="entry name" value="PROTEASE HTPX"/>
    <property type="match status" value="1"/>
</dbReference>
<dbReference type="NCBIfam" id="NF002826">
    <property type="entry name" value="PRK03001.1"/>
    <property type="match status" value="1"/>
</dbReference>
<evidence type="ECO:0000256" key="12">
    <source>
        <dbReference type="HAMAP-Rule" id="MF_00188"/>
    </source>
</evidence>
<dbReference type="GO" id="GO:0004222">
    <property type="term" value="F:metalloendopeptidase activity"/>
    <property type="evidence" value="ECO:0007669"/>
    <property type="project" value="UniProtKB-UniRule"/>
</dbReference>
<gene>
    <name evidence="12" type="primary">htpX</name>
    <name evidence="14" type="ORF">TH606_04065</name>
</gene>
<dbReference type="CDD" id="cd07336">
    <property type="entry name" value="M48B_HtpX_like"/>
    <property type="match status" value="1"/>
</dbReference>
<dbReference type="InterPro" id="IPR001915">
    <property type="entry name" value="Peptidase_M48"/>
</dbReference>
<dbReference type="HAMAP" id="MF_00188">
    <property type="entry name" value="Pept_M48_protease_HtpX"/>
    <property type="match status" value="1"/>
</dbReference>
<comment type="similarity">
    <text evidence="2 12">Belongs to the peptidase M48B family.</text>
</comment>
<keyword evidence="3 12" id="KW-1003">Cell membrane</keyword>
<name>A0A177EAH9_9BACT</name>
<keyword evidence="5 12" id="KW-0812">Transmembrane</keyword>
<dbReference type="AlphaFoldDB" id="A0A177EAH9"/>
<dbReference type="OrthoDB" id="15218at2"/>
<keyword evidence="9 12" id="KW-1133">Transmembrane helix</keyword>
<keyword evidence="6 12" id="KW-0479">Metal-binding</keyword>
<evidence type="ECO:0000256" key="11">
    <source>
        <dbReference type="ARBA" id="ARBA00023136"/>
    </source>
</evidence>
<evidence type="ECO:0000313" key="15">
    <source>
        <dbReference type="Proteomes" id="UP000076964"/>
    </source>
</evidence>
<comment type="cofactor">
    <cofactor evidence="12">
        <name>Zn(2+)</name>
        <dbReference type="ChEBI" id="CHEBI:29105"/>
    </cofactor>
    <text evidence="12">Binds 1 zinc ion per subunit.</text>
</comment>
<keyword evidence="7 12" id="KW-0378">Hydrolase</keyword>
<feature type="binding site" evidence="12">
    <location>
        <position position="131"/>
    </location>
    <ligand>
        <name>Zn(2+)</name>
        <dbReference type="ChEBI" id="CHEBI:29105"/>
        <note>catalytic</note>
    </ligand>
</feature>
<dbReference type="EC" id="3.4.24.-" evidence="12"/>
<feature type="active site" evidence="12">
    <location>
        <position position="132"/>
    </location>
</feature>
<feature type="transmembrane region" description="Helical" evidence="12">
    <location>
        <begin position="178"/>
        <end position="200"/>
    </location>
</feature>
<dbReference type="PANTHER" id="PTHR43221:SF1">
    <property type="entry name" value="PROTEASE HTPX"/>
    <property type="match status" value="1"/>
</dbReference>
<dbReference type="EMBL" id="LSFI01000015">
    <property type="protein sequence ID" value="OAG28019.1"/>
    <property type="molecule type" value="Genomic_DNA"/>
</dbReference>
<comment type="subcellular location">
    <subcellularLocation>
        <location evidence="1 12">Cell membrane</location>
        <topology evidence="1 12">Multi-pass membrane protein</topology>
    </subcellularLocation>
</comment>
<keyword evidence="10 12" id="KW-0482">Metalloprotease</keyword>
<evidence type="ECO:0000259" key="13">
    <source>
        <dbReference type="Pfam" id="PF01435"/>
    </source>
</evidence>
<feature type="transmembrane region" description="Helical" evidence="12">
    <location>
        <begin position="141"/>
        <end position="158"/>
    </location>
</feature>
<dbReference type="GO" id="GO:0006508">
    <property type="term" value="P:proteolysis"/>
    <property type="evidence" value="ECO:0007669"/>
    <property type="project" value="UniProtKB-KW"/>
</dbReference>
<dbReference type="Pfam" id="PF01435">
    <property type="entry name" value="Peptidase_M48"/>
    <property type="match status" value="1"/>
</dbReference>